<dbReference type="Proteomes" id="UP000077701">
    <property type="component" value="Unassembled WGS sequence"/>
</dbReference>
<keyword evidence="2" id="KW-1185">Reference proteome</keyword>
<comment type="caution">
    <text evidence="1">The sequence shown here is derived from an EMBL/GenBank/DDBJ whole genome shotgun (WGS) entry which is preliminary data.</text>
</comment>
<evidence type="ECO:0000313" key="2">
    <source>
        <dbReference type="Proteomes" id="UP000077701"/>
    </source>
</evidence>
<protein>
    <submittedName>
        <fullName evidence="1">Uncharacterized protein</fullName>
    </submittedName>
</protein>
<sequence length="38" mass="4229">MTESDQVRVPFKSFPHAISIENVPGTGGAFVPEPRWDE</sequence>
<name>A0A171DPJ6_9ACTN</name>
<dbReference type="STRING" id="161355.PS9374_06660"/>
<dbReference type="EMBL" id="BDCX01000020">
    <property type="protein sequence ID" value="GAT70971.1"/>
    <property type="molecule type" value="Genomic_DNA"/>
</dbReference>
<accession>A0A171DPJ6</accession>
<gene>
    <name evidence="1" type="ORF">PS9374_06660</name>
</gene>
<organism evidence="1 2">
    <name type="scientific">Planomonospora sphaerica</name>
    <dbReference type="NCBI Taxonomy" id="161355"/>
    <lineage>
        <taxon>Bacteria</taxon>
        <taxon>Bacillati</taxon>
        <taxon>Actinomycetota</taxon>
        <taxon>Actinomycetes</taxon>
        <taxon>Streptosporangiales</taxon>
        <taxon>Streptosporangiaceae</taxon>
        <taxon>Planomonospora</taxon>
    </lineage>
</organism>
<proteinExistence type="predicted"/>
<evidence type="ECO:0000313" key="1">
    <source>
        <dbReference type="EMBL" id="GAT70971.1"/>
    </source>
</evidence>
<reference evidence="1 2" key="1">
    <citation type="journal article" date="2016" name="Genome Announc.">
        <title>Draft Genome Sequence of Planomonospora sphaerica JCM9374, a Rare Actinomycete.</title>
        <authorList>
            <person name="Dohra H."/>
            <person name="Suzuki T."/>
            <person name="Inoue Y."/>
            <person name="Kodani S."/>
        </authorList>
    </citation>
    <scope>NUCLEOTIDE SEQUENCE [LARGE SCALE GENOMIC DNA]</scope>
    <source>
        <strain evidence="1 2">JCM 9374</strain>
    </source>
</reference>
<dbReference type="AlphaFoldDB" id="A0A171DPJ6"/>
<reference evidence="2" key="2">
    <citation type="submission" date="2016-04" db="EMBL/GenBank/DDBJ databases">
        <title>Planomonospora sphaerica JCM9374 whole genome shotgun sequence.</title>
        <authorList>
            <person name="Suzuki T."/>
            <person name="Dohra H."/>
            <person name="Kodani S."/>
        </authorList>
    </citation>
    <scope>NUCLEOTIDE SEQUENCE [LARGE SCALE GENOMIC DNA]</scope>
    <source>
        <strain evidence="2">JCM 9374</strain>
    </source>
</reference>